<organism evidence="1 2">
    <name type="scientific">Phycomyces blakesleeanus (strain ATCC 8743b / DSM 1359 / FGSC 10004 / NBRC 33097 / NRRL 1555)</name>
    <dbReference type="NCBI Taxonomy" id="763407"/>
    <lineage>
        <taxon>Eukaryota</taxon>
        <taxon>Fungi</taxon>
        <taxon>Fungi incertae sedis</taxon>
        <taxon>Mucoromycota</taxon>
        <taxon>Mucoromycotina</taxon>
        <taxon>Mucoromycetes</taxon>
        <taxon>Mucorales</taxon>
        <taxon>Phycomycetaceae</taxon>
        <taxon>Phycomyces</taxon>
    </lineage>
</organism>
<accession>A0A167K4V8</accession>
<evidence type="ECO:0000313" key="1">
    <source>
        <dbReference type="EMBL" id="OAD67288.1"/>
    </source>
</evidence>
<evidence type="ECO:0000313" key="2">
    <source>
        <dbReference type="Proteomes" id="UP000077315"/>
    </source>
</evidence>
<dbReference type="VEuPathDB" id="FungiDB:PHYBLDRAFT_151541"/>
<protein>
    <submittedName>
        <fullName evidence="1">Uncharacterized protein</fullName>
    </submittedName>
</protein>
<dbReference type="STRING" id="763407.A0A167K4V8"/>
<dbReference type="EMBL" id="KV441024">
    <property type="protein sequence ID" value="OAD67288.1"/>
    <property type="molecule type" value="Genomic_DNA"/>
</dbReference>
<sequence length="580" mass="65506">MKRTAWYPNSQRKRTIFTTASGSNNAVVEVLSSSSAEETSRKAQKDKQKVLTGERGQWDTARDIAIMQSIYDRHLFANYHGNKSLTSILKDSHKYSFLISNLQLFFLKTSSKLQPTQQLPPLLPPTFAKEDCSEDFLFSLPLKYIPGTDLMSKLILNNDEVIKIIVSTLFGVDACRKYSTRPKEWPNFKRSDVLYCPFNRKEFKNHPPILIEVQYYTGMNFFRRLMKYSLSVCKYYSTLPIVLTIVTNNISQALADQAYECPEFPYAKNLPCTGRTKACFMINKQTITNHLKSKPLEAMVALAHFLIEGKSALINIDRRDDQTIQTLYRIAKNIIFPEIEKEETNSAAFEKLYFCAFNGFNRTKEILLENQALNEIHRKRFAATSSDPTGTITPDQDTALTTISSETNVVSTSSPVNVSTMPKENDTTLTQSASSSAAIMPNASTVSVPISTSGTTRDLKRRMQQKNWKFINAYRTEHGSNMDWEQCFVQGKGKGLSTIYKSQEYESSIFSGYIKDFKSDGSGEVRLKNENLTSAGRGCLLGVSRLYLTGMGCTVVQQFKDLCKTYVSSYGPTTEVRTGK</sequence>
<proteinExistence type="predicted"/>
<dbReference type="OrthoDB" id="2281119at2759"/>
<dbReference type="RefSeq" id="XP_018285328.1">
    <property type="nucleotide sequence ID" value="XM_018432701.1"/>
</dbReference>
<dbReference type="InParanoid" id="A0A167K4V8"/>
<gene>
    <name evidence="1" type="ORF">PHYBLDRAFT_151541</name>
</gene>
<dbReference type="GeneID" id="28993607"/>
<name>A0A167K4V8_PHYB8</name>
<reference evidence="2" key="1">
    <citation type="submission" date="2015-06" db="EMBL/GenBank/DDBJ databases">
        <title>Expansion of signal transduction pathways in fungi by whole-genome duplication.</title>
        <authorList>
            <consortium name="DOE Joint Genome Institute"/>
            <person name="Corrochano L.M."/>
            <person name="Kuo A."/>
            <person name="Marcet-Houben M."/>
            <person name="Polaino S."/>
            <person name="Salamov A."/>
            <person name="Villalobos J.M."/>
            <person name="Alvarez M.I."/>
            <person name="Avalos J."/>
            <person name="Benito E.P."/>
            <person name="Benoit I."/>
            <person name="Burger G."/>
            <person name="Camino L.P."/>
            <person name="Canovas D."/>
            <person name="Cerda-Olmedo E."/>
            <person name="Cheng J.-F."/>
            <person name="Dominguez A."/>
            <person name="Elias M."/>
            <person name="Eslava A.P."/>
            <person name="Glaser F."/>
            <person name="Grimwood J."/>
            <person name="Gutierrez G."/>
            <person name="Heitman J."/>
            <person name="Henrissat B."/>
            <person name="Iturriaga E.A."/>
            <person name="Lang B.F."/>
            <person name="Lavin J.L."/>
            <person name="Lee S."/>
            <person name="Li W."/>
            <person name="Lindquist E."/>
            <person name="Lopez-Garcia S."/>
            <person name="Luque E.M."/>
            <person name="Marcos A.T."/>
            <person name="Martin J."/>
            <person name="McCluskey K."/>
            <person name="Medina H.R."/>
            <person name="Miralles-Duran A."/>
            <person name="Miyazaki A."/>
            <person name="Munoz-Torres E."/>
            <person name="Oguiza J.A."/>
            <person name="Ohm R."/>
            <person name="Olmedo M."/>
            <person name="Orejas M."/>
            <person name="Ortiz-Castellanos L."/>
            <person name="Pisabarro A.G."/>
            <person name="Rodriguez-Romero J."/>
            <person name="Ruiz-Herrera J."/>
            <person name="Ruiz-Vazquez R."/>
            <person name="Sanz C."/>
            <person name="Schackwitz W."/>
            <person name="Schmutz J."/>
            <person name="Shahriari M."/>
            <person name="Shelest E."/>
            <person name="Silva-Franco F."/>
            <person name="Soanes D."/>
            <person name="Syed K."/>
            <person name="Tagua V.G."/>
            <person name="Talbot N.J."/>
            <person name="Thon M."/>
            <person name="De vries R.P."/>
            <person name="Wiebenga A."/>
            <person name="Yadav J.S."/>
            <person name="Braun E.L."/>
            <person name="Baker S."/>
            <person name="Garre V."/>
            <person name="Horwitz B."/>
            <person name="Torres-Martinez S."/>
            <person name="Idnurm A."/>
            <person name="Herrera-Estrella A."/>
            <person name="Gabaldon T."/>
            <person name="Grigoriev I.V."/>
        </authorList>
    </citation>
    <scope>NUCLEOTIDE SEQUENCE [LARGE SCALE GENOMIC DNA]</scope>
    <source>
        <strain evidence="2">NRRL 1555(-)</strain>
    </source>
</reference>
<keyword evidence="2" id="KW-1185">Reference proteome</keyword>
<dbReference type="Proteomes" id="UP000077315">
    <property type="component" value="Unassembled WGS sequence"/>
</dbReference>
<dbReference type="AlphaFoldDB" id="A0A167K4V8"/>